<reference evidence="1 2" key="1">
    <citation type="submission" date="2019-06" db="EMBL/GenBank/DDBJ databases">
        <title>Genome Sequence of the Brown Rot Fungal Pathogen Monilinia fructicola.</title>
        <authorList>
            <person name="De Miccolis Angelini R.M."/>
            <person name="Landi L."/>
            <person name="Abate D."/>
            <person name="Pollastro S."/>
            <person name="Romanazzi G."/>
            <person name="Faretra F."/>
        </authorList>
    </citation>
    <scope>NUCLEOTIDE SEQUENCE [LARGE SCALE GENOMIC DNA]</scope>
    <source>
        <strain evidence="1 2">Mfrc123</strain>
    </source>
</reference>
<evidence type="ECO:0000313" key="2">
    <source>
        <dbReference type="Proteomes" id="UP000322873"/>
    </source>
</evidence>
<accession>A0A5M9J6M0</accession>
<proteinExistence type="predicted"/>
<dbReference type="EMBL" id="VICG01000014">
    <property type="protein sequence ID" value="KAA8565178.1"/>
    <property type="molecule type" value="Genomic_DNA"/>
</dbReference>
<comment type="caution">
    <text evidence="1">The sequence shown here is derived from an EMBL/GenBank/DDBJ whole genome shotgun (WGS) entry which is preliminary data.</text>
</comment>
<name>A0A5M9J6M0_MONFR</name>
<gene>
    <name evidence="1" type="ORF">EYC84_010917</name>
</gene>
<protein>
    <submittedName>
        <fullName evidence="1">Uncharacterized protein</fullName>
    </submittedName>
</protein>
<evidence type="ECO:0000313" key="1">
    <source>
        <dbReference type="EMBL" id="KAA8565178.1"/>
    </source>
</evidence>
<keyword evidence="2" id="KW-1185">Reference proteome</keyword>
<organism evidence="1 2">
    <name type="scientific">Monilinia fructicola</name>
    <name type="common">Brown rot fungus</name>
    <name type="synonym">Ciboria fructicola</name>
    <dbReference type="NCBI Taxonomy" id="38448"/>
    <lineage>
        <taxon>Eukaryota</taxon>
        <taxon>Fungi</taxon>
        <taxon>Dikarya</taxon>
        <taxon>Ascomycota</taxon>
        <taxon>Pezizomycotina</taxon>
        <taxon>Leotiomycetes</taxon>
        <taxon>Helotiales</taxon>
        <taxon>Sclerotiniaceae</taxon>
        <taxon>Monilinia</taxon>
    </lineage>
</organism>
<sequence length="80" mass="8763">MRRDISTNLIAVSRDIRVKSQIRELASMRAHGLKKLDGKTSASLTIVLLSSSLVHIVHINKIPSATKHPSDPPSVINIKT</sequence>
<dbReference type="AlphaFoldDB" id="A0A5M9J6M0"/>
<dbReference type="Proteomes" id="UP000322873">
    <property type="component" value="Unassembled WGS sequence"/>
</dbReference>